<keyword evidence="4" id="KW-1185">Reference proteome</keyword>
<feature type="region of interest" description="Disordered" evidence="1">
    <location>
        <begin position="599"/>
        <end position="618"/>
    </location>
</feature>
<accession>A0AAE0WVX4</accession>
<dbReference type="AlphaFoldDB" id="A0AAE0WVX4"/>
<feature type="domain" description="FHA" evidence="2">
    <location>
        <begin position="61"/>
        <end position="125"/>
    </location>
</feature>
<feature type="compositionally biased region" description="Acidic residues" evidence="1">
    <location>
        <begin position="185"/>
        <end position="194"/>
    </location>
</feature>
<feature type="compositionally biased region" description="Polar residues" evidence="1">
    <location>
        <begin position="419"/>
        <end position="430"/>
    </location>
</feature>
<dbReference type="CDD" id="cd00060">
    <property type="entry name" value="FHA"/>
    <property type="match status" value="1"/>
</dbReference>
<comment type="caution">
    <text evidence="3">The sequence shown here is derived from an EMBL/GenBank/DDBJ whole genome shotgun (WGS) entry which is preliminary data.</text>
</comment>
<feature type="region of interest" description="Disordered" evidence="1">
    <location>
        <begin position="1"/>
        <end position="20"/>
    </location>
</feature>
<dbReference type="SUPFAM" id="SSF49879">
    <property type="entry name" value="SMAD/FHA domain"/>
    <property type="match status" value="1"/>
</dbReference>
<feature type="region of interest" description="Disordered" evidence="1">
    <location>
        <begin position="316"/>
        <end position="358"/>
    </location>
</feature>
<reference evidence="3" key="1">
    <citation type="submission" date="2023-07" db="EMBL/GenBank/DDBJ databases">
        <title>Black Yeasts Isolated from many extreme environments.</title>
        <authorList>
            <person name="Coleine C."/>
            <person name="Stajich J.E."/>
            <person name="Selbmann L."/>
        </authorList>
    </citation>
    <scope>NUCLEOTIDE SEQUENCE</scope>
    <source>
        <strain evidence="3">CCFEE 5485</strain>
    </source>
</reference>
<feature type="region of interest" description="Disordered" evidence="1">
    <location>
        <begin position="382"/>
        <end position="430"/>
    </location>
</feature>
<dbReference type="InterPro" id="IPR000253">
    <property type="entry name" value="FHA_dom"/>
</dbReference>
<feature type="compositionally biased region" description="Acidic residues" evidence="1">
    <location>
        <begin position="316"/>
        <end position="328"/>
    </location>
</feature>
<feature type="region of interest" description="Disordered" evidence="1">
    <location>
        <begin position="177"/>
        <end position="231"/>
    </location>
</feature>
<dbReference type="EMBL" id="JAUTXT010000003">
    <property type="protein sequence ID" value="KAK3678903.1"/>
    <property type="molecule type" value="Genomic_DNA"/>
</dbReference>
<dbReference type="Proteomes" id="UP001274830">
    <property type="component" value="Unassembled WGS sequence"/>
</dbReference>
<evidence type="ECO:0000259" key="2">
    <source>
        <dbReference type="PROSITE" id="PS50006"/>
    </source>
</evidence>
<organism evidence="3 4">
    <name type="scientific">Recurvomyces mirabilis</name>
    <dbReference type="NCBI Taxonomy" id="574656"/>
    <lineage>
        <taxon>Eukaryota</taxon>
        <taxon>Fungi</taxon>
        <taxon>Dikarya</taxon>
        <taxon>Ascomycota</taxon>
        <taxon>Pezizomycotina</taxon>
        <taxon>Dothideomycetes</taxon>
        <taxon>Dothideomycetidae</taxon>
        <taxon>Mycosphaerellales</taxon>
        <taxon>Teratosphaeriaceae</taxon>
        <taxon>Recurvomyces</taxon>
    </lineage>
</organism>
<dbReference type="InterPro" id="IPR008984">
    <property type="entry name" value="SMAD_FHA_dom_sf"/>
</dbReference>
<sequence length="718" mass="77534">MATVTPTATAPSVSSRNQRTITRLSTHSAVADIGTAILVILTPSDDPSDRRTISLQPGAAMVIGRASNTGGRNLGASPANALFPRPVVSRSHAELRAHPHRPLNQQITITDSDSTHGTYVNDTRLDAHRPCALRDGDEIKLGDRVSRGDETHNAVTLHYRRAGSISNLVHSSHPLLSKGFQVPSESEDESDPASDAESVVSFDEEVEASANTTPEQPKMTLGSQEKPIELDRPAEVIYLDDDEEDGDITLADNNIEAVGVQPSASSRGTGRGGSIELGEPVMLAVKDTYDSDEGEVEHIDDPDYDEEADIVYMSEEEDFSDREQESDVASEMNNGLDEDHEEDMGLHYHPPTHTPLSQNATDASVVKETLFVSPPAARPATTLNAHSLGQDGPNLHSFPQSHSQSAFDPVRGVHLPNPATASQPRAPSSYTYDSLLSHSLPRNSTTDIHGSSRWDVQPAVLLSNNQVNQINNSQPFYTAPPAPQDFSFSGQSVRPSSFDWAFPESVKESSGPSAAPSEFIHPSFTSPSFPYGNWTSNPEPERLDNSSFTPRSPRKKISIPDITQRAEEERSNFVMPQAPVMDEATFDLGLQVPAPAVSCKATAGRKRKAEETSDIDSDDDHEIEVQDSIDGLQVLEVMLERAHAEQAIIQEAQPARASIHPVSLTRPKPRPAKKARVTGALNVAKMVSKYAAVAGAGAGGMVAFLASPYAQQVLEWMG</sequence>
<evidence type="ECO:0000313" key="3">
    <source>
        <dbReference type="EMBL" id="KAK3678903.1"/>
    </source>
</evidence>
<dbReference type="Gene3D" id="2.60.200.20">
    <property type="match status" value="1"/>
</dbReference>
<evidence type="ECO:0000313" key="4">
    <source>
        <dbReference type="Proteomes" id="UP001274830"/>
    </source>
</evidence>
<name>A0AAE0WVX4_9PEZI</name>
<evidence type="ECO:0000256" key="1">
    <source>
        <dbReference type="SAM" id="MobiDB-lite"/>
    </source>
</evidence>
<dbReference type="SMART" id="SM00240">
    <property type="entry name" value="FHA"/>
    <property type="match status" value="1"/>
</dbReference>
<proteinExistence type="predicted"/>
<dbReference type="PROSITE" id="PS50006">
    <property type="entry name" value="FHA_DOMAIN"/>
    <property type="match status" value="1"/>
</dbReference>
<dbReference type="Pfam" id="PF00498">
    <property type="entry name" value="FHA"/>
    <property type="match status" value="1"/>
</dbReference>
<gene>
    <name evidence="3" type="ORF">LTR78_001356</name>
</gene>
<feature type="compositionally biased region" description="Low complexity" evidence="1">
    <location>
        <begin position="1"/>
        <end position="15"/>
    </location>
</feature>
<feature type="region of interest" description="Disordered" evidence="1">
    <location>
        <begin position="531"/>
        <end position="569"/>
    </location>
</feature>
<feature type="compositionally biased region" description="Polar residues" evidence="1">
    <location>
        <begin position="397"/>
        <end position="406"/>
    </location>
</feature>
<feature type="region of interest" description="Disordered" evidence="1">
    <location>
        <begin position="252"/>
        <end position="279"/>
    </location>
</feature>
<protein>
    <recommendedName>
        <fullName evidence="2">FHA domain-containing protein</fullName>
    </recommendedName>
</protein>